<protein>
    <submittedName>
        <fullName evidence="2">Putative cytoplasmic protein</fullName>
    </submittedName>
</protein>
<dbReference type="PROSITE" id="PS50943">
    <property type="entry name" value="HTH_CROC1"/>
    <property type="match status" value="1"/>
</dbReference>
<dbReference type="SMART" id="SM00530">
    <property type="entry name" value="HTH_XRE"/>
    <property type="match status" value="1"/>
</dbReference>
<sequence length="136" mass="15253">MISDAIKATEELVNAVPLLGQHASEKDYREALELVEYLLMNHPHSPLLDIVSNKIREYENSLPEVVAFRAEMEALPSGVAVLATLMEQYGLKQTDFQDEIGGKSLVSRILSGQRQFTVDHIDKLAKRFEISPALFI</sequence>
<dbReference type="EMBL" id="JMPJ01000066">
    <property type="protein sequence ID" value="KFC78974.1"/>
    <property type="molecule type" value="Genomic_DNA"/>
</dbReference>
<dbReference type="InterPro" id="IPR039060">
    <property type="entry name" value="Antitox_HigA"/>
</dbReference>
<dbReference type="eggNOG" id="COG5499">
    <property type="taxonomic scope" value="Bacteria"/>
</dbReference>
<dbReference type="Pfam" id="PF01381">
    <property type="entry name" value="HTH_3"/>
    <property type="match status" value="1"/>
</dbReference>
<dbReference type="CDD" id="cd00093">
    <property type="entry name" value="HTH_XRE"/>
    <property type="match status" value="1"/>
</dbReference>
<dbReference type="OrthoDB" id="5771335at2"/>
<gene>
    <name evidence="2" type="ORF">GEAM_3537</name>
</gene>
<comment type="caution">
    <text evidence="2">The sequence shown here is derived from an EMBL/GenBank/DDBJ whole genome shotgun (WGS) entry which is preliminary data.</text>
</comment>
<name>A0A085G5H9_EWIA3</name>
<organism evidence="2 3">
    <name type="scientific">Ewingella americana (strain ATCC 33852 / DSM 4580 / CCUG 14506 / JCM 5911 / LMG 7869 / NCTC 12157 / CDC 1468-78)</name>
    <dbReference type="NCBI Taxonomy" id="910964"/>
    <lineage>
        <taxon>Bacteria</taxon>
        <taxon>Pseudomonadati</taxon>
        <taxon>Pseudomonadota</taxon>
        <taxon>Gammaproteobacteria</taxon>
        <taxon>Enterobacterales</taxon>
        <taxon>Yersiniaceae</taxon>
        <taxon>Ewingella</taxon>
    </lineage>
</organism>
<dbReference type="InterPro" id="IPR010982">
    <property type="entry name" value="Lambda_DNA-bd_dom_sf"/>
</dbReference>
<dbReference type="PANTHER" id="PTHR40455">
    <property type="entry name" value="ANTITOXIN HIGA"/>
    <property type="match status" value="1"/>
</dbReference>
<dbReference type="Gene3D" id="1.10.260.40">
    <property type="entry name" value="lambda repressor-like DNA-binding domains"/>
    <property type="match status" value="1"/>
</dbReference>
<dbReference type="Proteomes" id="UP000028640">
    <property type="component" value="Unassembled WGS sequence"/>
</dbReference>
<accession>A0A085G5H9</accession>
<evidence type="ECO:0000313" key="2">
    <source>
        <dbReference type="EMBL" id="KFC78974.1"/>
    </source>
</evidence>
<dbReference type="GO" id="GO:0001046">
    <property type="term" value="F:core promoter sequence-specific DNA binding"/>
    <property type="evidence" value="ECO:0007669"/>
    <property type="project" value="TreeGrafter"/>
</dbReference>
<proteinExistence type="predicted"/>
<evidence type="ECO:0000313" key="3">
    <source>
        <dbReference type="Proteomes" id="UP000028640"/>
    </source>
</evidence>
<dbReference type="GeneID" id="78381929"/>
<dbReference type="RefSeq" id="WP_034794044.1">
    <property type="nucleotide sequence ID" value="NZ_JMPJ01000066.1"/>
</dbReference>
<dbReference type="AlphaFoldDB" id="A0A085G5H9"/>
<dbReference type="SUPFAM" id="SSF47413">
    <property type="entry name" value="lambda repressor-like DNA-binding domains"/>
    <property type="match status" value="1"/>
</dbReference>
<dbReference type="PANTHER" id="PTHR40455:SF1">
    <property type="entry name" value="ANTITOXIN HIGA"/>
    <property type="match status" value="1"/>
</dbReference>
<reference evidence="2 3" key="1">
    <citation type="submission" date="2014-05" db="EMBL/GenBank/DDBJ databases">
        <title>ATOL: Assembling a taxonomically balanced genome-scale reconstruction of the evolutionary history of the Enterobacteriaceae.</title>
        <authorList>
            <person name="Plunkett G.III."/>
            <person name="Neeno-Eckwall E.C."/>
            <person name="Glasner J.D."/>
            <person name="Perna N.T."/>
        </authorList>
    </citation>
    <scope>NUCLEOTIDE SEQUENCE [LARGE SCALE GENOMIC DNA]</scope>
    <source>
        <strain evidence="2 3">ATCC 33852</strain>
    </source>
</reference>
<feature type="domain" description="HTH cro/C1-type" evidence="1">
    <location>
        <begin position="82"/>
        <end position="135"/>
    </location>
</feature>
<evidence type="ECO:0000259" key="1">
    <source>
        <dbReference type="PROSITE" id="PS50943"/>
    </source>
</evidence>
<dbReference type="InterPro" id="IPR001387">
    <property type="entry name" value="Cro/C1-type_HTH"/>
</dbReference>
<dbReference type="GO" id="GO:0006355">
    <property type="term" value="P:regulation of DNA-templated transcription"/>
    <property type="evidence" value="ECO:0007669"/>
    <property type="project" value="InterPro"/>
</dbReference>
<keyword evidence="3" id="KW-1185">Reference proteome</keyword>
<dbReference type="STRING" id="910964.GEAM_3537"/>